<dbReference type="EMBL" id="VTCY01000008">
    <property type="protein sequence ID" value="KAB0451843.1"/>
    <property type="molecule type" value="Genomic_DNA"/>
</dbReference>
<dbReference type="InterPro" id="IPR050565">
    <property type="entry name" value="LYPA1-2/EST-like"/>
</dbReference>
<dbReference type="InterPro" id="IPR003140">
    <property type="entry name" value="PLipase/COase/thioEstase"/>
</dbReference>
<protein>
    <submittedName>
        <fullName evidence="4">Esterase</fullName>
    </submittedName>
</protein>
<reference evidence="4" key="1">
    <citation type="submission" date="2019-08" db="EMBL/GenBank/DDBJ databases">
        <authorList>
            <person name="Amaro Estrada I."/>
            <person name="Quiroz Castaneda R.E."/>
            <person name="Martinez Ocampo F."/>
            <person name="Rodriguez Camarillo S.D."/>
        </authorList>
    </citation>
    <scope>NUCLEOTIDE SEQUENCE</scope>
    <source>
        <strain evidence="4">MEX-30-184-02</strain>
    </source>
</reference>
<keyword evidence="2" id="KW-0378">Hydrolase</keyword>
<accession>A0A643CLF7</accession>
<dbReference type="GO" id="GO:0016787">
    <property type="term" value="F:hydrolase activity"/>
    <property type="evidence" value="ECO:0007669"/>
    <property type="project" value="UniProtKB-KW"/>
</dbReference>
<proteinExistence type="inferred from homology"/>
<sequence>MVYTIGMHNIGWCVLVLPDTMPDYLCLCAEECVVISMNGPSFFSGDSVKNLVVMLHGRGASGDNMISLAPHMSKELPSAQFLAPHAHMNYGNGYTWFSDSVRDMEESTAFVEIMQAAQDVNEFIDAQLARFSIGDSELSLVGFSQGAMLAIYVGLCRAKKCASIVAYSGAIPFPHALVPKIRSKPNVCVVHGTDDYVIPIHYFSECVGFLREQGVPVVEHKLQGLDHSINSEGAKIGTKFIKDNFTVPKP</sequence>
<evidence type="ECO:0000256" key="1">
    <source>
        <dbReference type="ARBA" id="ARBA00006499"/>
    </source>
</evidence>
<dbReference type="AlphaFoldDB" id="A0A643CLF7"/>
<evidence type="ECO:0000259" key="3">
    <source>
        <dbReference type="Pfam" id="PF02230"/>
    </source>
</evidence>
<dbReference type="PANTHER" id="PTHR10655:SF17">
    <property type="entry name" value="LYSOPHOSPHOLIPASE-LIKE PROTEIN 1"/>
    <property type="match status" value="1"/>
</dbReference>
<dbReference type="InterPro" id="IPR029058">
    <property type="entry name" value="AB_hydrolase_fold"/>
</dbReference>
<evidence type="ECO:0000313" key="4">
    <source>
        <dbReference type="EMBL" id="KAB0451843.1"/>
    </source>
</evidence>
<organism evidence="4">
    <name type="scientific">Anaplasma marginale</name>
    <dbReference type="NCBI Taxonomy" id="770"/>
    <lineage>
        <taxon>Bacteria</taxon>
        <taxon>Pseudomonadati</taxon>
        <taxon>Pseudomonadota</taxon>
        <taxon>Alphaproteobacteria</taxon>
        <taxon>Rickettsiales</taxon>
        <taxon>Anaplasmataceae</taxon>
        <taxon>Anaplasma</taxon>
    </lineage>
</organism>
<name>A0A643CLF7_ANAMA</name>
<comment type="caution">
    <text evidence="4">The sequence shown here is derived from an EMBL/GenBank/DDBJ whole genome shotgun (WGS) entry which is preliminary data.</text>
</comment>
<dbReference type="PANTHER" id="PTHR10655">
    <property type="entry name" value="LYSOPHOSPHOLIPASE-RELATED"/>
    <property type="match status" value="1"/>
</dbReference>
<comment type="similarity">
    <text evidence="1">Belongs to the AB hydrolase superfamily. AB hydrolase 2 family.</text>
</comment>
<dbReference type="Pfam" id="PF02230">
    <property type="entry name" value="Abhydrolase_2"/>
    <property type="match status" value="1"/>
</dbReference>
<feature type="domain" description="Phospholipase/carboxylesterase/thioesterase" evidence="3">
    <location>
        <begin position="46"/>
        <end position="242"/>
    </location>
</feature>
<gene>
    <name evidence="4" type="ORF">FY207_03105</name>
</gene>
<dbReference type="SUPFAM" id="SSF53474">
    <property type="entry name" value="alpha/beta-Hydrolases"/>
    <property type="match status" value="1"/>
</dbReference>
<dbReference type="Gene3D" id="3.40.50.1820">
    <property type="entry name" value="alpha/beta hydrolase"/>
    <property type="match status" value="1"/>
</dbReference>
<evidence type="ECO:0000256" key="2">
    <source>
        <dbReference type="ARBA" id="ARBA00022801"/>
    </source>
</evidence>